<dbReference type="RefSeq" id="WP_189093709.1">
    <property type="nucleotide sequence ID" value="NZ_BMQL01000089.1"/>
</dbReference>
<evidence type="ECO:0000313" key="1">
    <source>
        <dbReference type="EMBL" id="GGR38824.1"/>
    </source>
</evidence>
<keyword evidence="2" id="KW-1185">Reference proteome</keyword>
<reference evidence="1" key="2">
    <citation type="submission" date="2020-09" db="EMBL/GenBank/DDBJ databases">
        <authorList>
            <person name="Sun Q."/>
            <person name="Ohkuma M."/>
        </authorList>
    </citation>
    <scope>NUCLEOTIDE SEQUENCE</scope>
    <source>
        <strain evidence="1">JCM 31311</strain>
    </source>
</reference>
<dbReference type="EMBL" id="BMQL01000089">
    <property type="protein sequence ID" value="GGR38824.1"/>
    <property type="molecule type" value="Genomic_DNA"/>
</dbReference>
<comment type="caution">
    <text evidence="1">The sequence shown here is derived from an EMBL/GenBank/DDBJ whole genome shotgun (WGS) entry which is preliminary data.</text>
</comment>
<dbReference type="Proteomes" id="UP000603865">
    <property type="component" value="Unassembled WGS sequence"/>
</dbReference>
<name>A0A918FJD8_9DEIO</name>
<dbReference type="AlphaFoldDB" id="A0A918FJD8"/>
<gene>
    <name evidence="1" type="ORF">GCM10008957_54810</name>
</gene>
<accession>A0A918FJD8</accession>
<evidence type="ECO:0000313" key="2">
    <source>
        <dbReference type="Proteomes" id="UP000603865"/>
    </source>
</evidence>
<protein>
    <submittedName>
        <fullName evidence="1">Uncharacterized protein</fullName>
    </submittedName>
</protein>
<proteinExistence type="predicted"/>
<organism evidence="1 2">
    <name type="scientific">Deinococcus ruber</name>
    <dbReference type="NCBI Taxonomy" id="1848197"/>
    <lineage>
        <taxon>Bacteria</taxon>
        <taxon>Thermotogati</taxon>
        <taxon>Deinococcota</taxon>
        <taxon>Deinococci</taxon>
        <taxon>Deinococcales</taxon>
        <taxon>Deinococcaceae</taxon>
        <taxon>Deinococcus</taxon>
    </lineage>
</organism>
<sequence>MSQIVKAVQRNARHESQPSQLQLDGQGWAQVGDLVGLGIDSSEGEIWRVTKIVSVPFKVARRQWSGIVVDAEFIRMADPKYLN</sequence>
<reference evidence="1" key="1">
    <citation type="journal article" date="2014" name="Int. J. Syst. Evol. Microbiol.">
        <title>Complete genome sequence of Corynebacterium casei LMG S-19264T (=DSM 44701T), isolated from a smear-ripened cheese.</title>
        <authorList>
            <consortium name="US DOE Joint Genome Institute (JGI-PGF)"/>
            <person name="Walter F."/>
            <person name="Albersmeier A."/>
            <person name="Kalinowski J."/>
            <person name="Ruckert C."/>
        </authorList>
    </citation>
    <scope>NUCLEOTIDE SEQUENCE</scope>
    <source>
        <strain evidence="1">JCM 31311</strain>
    </source>
</reference>